<evidence type="ECO:0000313" key="7">
    <source>
        <dbReference type="EMBL" id="PKR58507.1"/>
    </source>
</evidence>
<dbReference type="SUPFAM" id="SSF141322">
    <property type="entry name" value="NfeD domain-like"/>
    <property type="match status" value="1"/>
</dbReference>
<dbReference type="PANTHER" id="PTHR33507:SF3">
    <property type="entry name" value="INNER MEMBRANE PROTEIN YBBJ"/>
    <property type="match status" value="1"/>
</dbReference>
<dbReference type="InterPro" id="IPR052165">
    <property type="entry name" value="Membrane_assoc_protease"/>
</dbReference>
<proteinExistence type="predicted"/>
<organism evidence="7 8">
    <name type="scientific">Thalassospira lohafexi</name>
    <dbReference type="NCBI Taxonomy" id="744227"/>
    <lineage>
        <taxon>Bacteria</taxon>
        <taxon>Pseudomonadati</taxon>
        <taxon>Pseudomonadota</taxon>
        <taxon>Alphaproteobacteria</taxon>
        <taxon>Rhodospirillales</taxon>
        <taxon>Thalassospiraceae</taxon>
        <taxon>Thalassospira</taxon>
    </lineage>
</organism>
<dbReference type="RefSeq" id="WP_101302464.1">
    <property type="nucleotide sequence ID" value="NZ_NXGX01000004.1"/>
</dbReference>
<evidence type="ECO:0000256" key="2">
    <source>
        <dbReference type="ARBA" id="ARBA00022692"/>
    </source>
</evidence>
<dbReference type="Gene3D" id="2.40.50.140">
    <property type="entry name" value="Nucleic acid-binding proteins"/>
    <property type="match status" value="1"/>
</dbReference>
<dbReference type="EMBL" id="NXGX01000004">
    <property type="protein sequence ID" value="PKR58507.1"/>
    <property type="molecule type" value="Genomic_DNA"/>
</dbReference>
<evidence type="ECO:0000256" key="4">
    <source>
        <dbReference type="ARBA" id="ARBA00023136"/>
    </source>
</evidence>
<gene>
    <name evidence="7" type="ORF">COO92_12330</name>
</gene>
<comment type="subcellular location">
    <subcellularLocation>
        <location evidence="1">Membrane</location>
        <topology evidence="1">Multi-pass membrane protein</topology>
    </subcellularLocation>
</comment>
<evidence type="ECO:0000256" key="1">
    <source>
        <dbReference type="ARBA" id="ARBA00004141"/>
    </source>
</evidence>
<sequence>MDLFADLSIEFWHWWILACLMLVLEMVLPGIIFLWLSVAAAAVGFVVLLVPDISVELQLIAFGVFSVLSFVIGRRFFRPGISGANEQDVSSASSSLVGKTTVLTEKTTNGRVRQSVYGSSWILKSEEDLAKGQKVRVCGIEGSTLLIEAVKADAPS</sequence>
<evidence type="ECO:0000256" key="3">
    <source>
        <dbReference type="ARBA" id="ARBA00022989"/>
    </source>
</evidence>
<feature type="transmembrane region" description="Helical" evidence="5">
    <location>
        <begin position="57"/>
        <end position="77"/>
    </location>
</feature>
<dbReference type="InterPro" id="IPR012340">
    <property type="entry name" value="NA-bd_OB-fold"/>
</dbReference>
<evidence type="ECO:0000256" key="5">
    <source>
        <dbReference type="SAM" id="Phobius"/>
    </source>
</evidence>
<dbReference type="Pfam" id="PF01957">
    <property type="entry name" value="NfeD"/>
    <property type="match status" value="1"/>
</dbReference>
<dbReference type="AlphaFoldDB" id="A0A2N3L741"/>
<keyword evidence="2 5" id="KW-0812">Transmembrane</keyword>
<feature type="domain" description="NfeD-like C-terminal" evidence="6">
    <location>
        <begin position="95"/>
        <end position="148"/>
    </location>
</feature>
<protein>
    <recommendedName>
        <fullName evidence="6">NfeD-like C-terminal domain-containing protein</fullName>
    </recommendedName>
</protein>
<dbReference type="Proteomes" id="UP000233332">
    <property type="component" value="Unassembled WGS sequence"/>
</dbReference>
<evidence type="ECO:0000313" key="8">
    <source>
        <dbReference type="Proteomes" id="UP000233332"/>
    </source>
</evidence>
<reference evidence="7 8" key="1">
    <citation type="submission" date="2017-09" db="EMBL/GenBank/DDBJ databases">
        <title>Biodiversity and function of Thalassospira species in the particle-attached aromatic-hydrocarbon-degrading consortia from the surface seawater of the China South Sea.</title>
        <authorList>
            <person name="Dong C."/>
            <person name="Lai Q."/>
            <person name="Shao Z."/>
        </authorList>
    </citation>
    <scope>NUCLEOTIDE SEQUENCE [LARGE SCALE GENOMIC DNA]</scope>
    <source>
        <strain evidence="7 8">139Z-12</strain>
    </source>
</reference>
<dbReference type="PANTHER" id="PTHR33507">
    <property type="entry name" value="INNER MEMBRANE PROTEIN YBBJ"/>
    <property type="match status" value="1"/>
</dbReference>
<comment type="caution">
    <text evidence="7">The sequence shown here is derived from an EMBL/GenBank/DDBJ whole genome shotgun (WGS) entry which is preliminary data.</text>
</comment>
<dbReference type="GO" id="GO:0005886">
    <property type="term" value="C:plasma membrane"/>
    <property type="evidence" value="ECO:0007669"/>
    <property type="project" value="TreeGrafter"/>
</dbReference>
<evidence type="ECO:0000259" key="6">
    <source>
        <dbReference type="Pfam" id="PF01957"/>
    </source>
</evidence>
<keyword evidence="4 5" id="KW-0472">Membrane</keyword>
<keyword evidence="3 5" id="KW-1133">Transmembrane helix</keyword>
<name>A0A2N3L741_9PROT</name>
<dbReference type="InterPro" id="IPR002810">
    <property type="entry name" value="NfeD-like_C"/>
</dbReference>
<keyword evidence="8" id="KW-1185">Reference proteome</keyword>
<accession>A0A2N3L741</accession>
<feature type="transmembrane region" description="Helical" evidence="5">
    <location>
        <begin position="12"/>
        <end position="28"/>
    </location>
</feature>